<gene>
    <name evidence="3" type="ORF">MKW98_003733</name>
</gene>
<feature type="domain" description="AB hydrolase-1" evidence="2">
    <location>
        <begin position="66"/>
        <end position="322"/>
    </location>
</feature>
<name>A0AAD4XTA6_9MAGN</name>
<reference evidence="3" key="1">
    <citation type="submission" date="2022-04" db="EMBL/GenBank/DDBJ databases">
        <title>A functionally conserved STORR gene fusion in Papaver species that diverged 16.8 million years ago.</title>
        <authorList>
            <person name="Catania T."/>
        </authorList>
    </citation>
    <scope>NUCLEOTIDE SEQUENCE</scope>
    <source>
        <strain evidence="3">S-188037</strain>
    </source>
</reference>
<comment type="caution">
    <text evidence="3">The sequence shown here is derived from an EMBL/GenBank/DDBJ whole genome shotgun (WGS) entry which is preliminary data.</text>
</comment>
<evidence type="ECO:0000313" key="3">
    <source>
        <dbReference type="EMBL" id="KAI3942134.1"/>
    </source>
</evidence>
<organism evidence="3 4">
    <name type="scientific">Papaver atlanticum</name>
    <dbReference type="NCBI Taxonomy" id="357466"/>
    <lineage>
        <taxon>Eukaryota</taxon>
        <taxon>Viridiplantae</taxon>
        <taxon>Streptophyta</taxon>
        <taxon>Embryophyta</taxon>
        <taxon>Tracheophyta</taxon>
        <taxon>Spermatophyta</taxon>
        <taxon>Magnoliopsida</taxon>
        <taxon>Ranunculales</taxon>
        <taxon>Papaveraceae</taxon>
        <taxon>Papaveroideae</taxon>
        <taxon>Papaver</taxon>
    </lineage>
</organism>
<sequence>MLRKIAVVLLVGILGWVYQTITPPPPKICGSVNGPPITSPRIKLSDGRYLSYRESGVPKEKSQFKVILSHGFSDSKDFYLRASKEVIEELGVYMLTFDRAGYGESDPNPRRSVKSDAFDIQELADQLKIGDQFYIIGISMGAYPVYGCLKFIPNRIAGVSLVVPLINFWWPSLPSNISERAFKGLLLQDQWTFRVAHYAPQLVYWWLTQKWFPSLAALEGNIEIFSNSDRKMLKKIAENPNPNQEKVTQQGVFESLHRDLMVGFGNWGFDPLELNPFAGKENVVQIWQGYEDRVIPFILQRHVSERLPWIKYHEVVDGGHLIPYNTTISDAILKALLIGEEPSFETMLRKITVVLLVGIIGWIYQTIKPPPPKLCGSFNGPPITSPRIKLRDGRHLSYLESGVPKAKAQFKLILVHPFGDSKDFYLRASKELIEELGVYILSFDRAGYGESDPNPERSVKSDAFDIQELADQLELGSKFYIIGISMGAYPVYGCLKHIPNRIAGASLVVPMINYWWPSFPSNLSEIAFKRHLLQDQWAFKVTHYAPQLLHWWLTQKWFPSLSSLEGKLDLFSISDREMLKKIAENPDPNQGKGTQQGVFESLHRDLMVAFGSWDFDPMELKNPFPGNEHIVQIWQGYEDRIFPFILQRYVSERLPWIKYREIVDVGHLMPYNTTISDAILKALLIGEEPSFM</sequence>
<keyword evidence="4" id="KW-1185">Reference proteome</keyword>
<dbReference type="AlphaFoldDB" id="A0AAD4XTA6"/>
<dbReference type="FunFam" id="3.40.50.1820:FF:000270">
    <property type="entry name" value="Alpha/beta-Hydrolases superfamily protein"/>
    <property type="match status" value="2"/>
</dbReference>
<dbReference type="PANTHER" id="PTHR45763">
    <property type="entry name" value="HYDROLASE, ALPHA/BETA FOLD FAMILY PROTEIN, EXPRESSED-RELATED"/>
    <property type="match status" value="1"/>
</dbReference>
<dbReference type="PANTHER" id="PTHR45763:SF21">
    <property type="entry name" value="ALPHA_BETA-HYDROLASES SUPERFAMILY PROTEIN"/>
    <property type="match status" value="1"/>
</dbReference>
<dbReference type="SUPFAM" id="SSF53474">
    <property type="entry name" value="alpha/beta-Hydrolases"/>
    <property type="match status" value="2"/>
</dbReference>
<accession>A0AAD4XTA6</accession>
<feature type="domain" description="AB hydrolase-1" evidence="2">
    <location>
        <begin position="412"/>
        <end position="670"/>
    </location>
</feature>
<dbReference type="Pfam" id="PF12697">
    <property type="entry name" value="Abhydrolase_6"/>
    <property type="match status" value="2"/>
</dbReference>
<dbReference type="EMBL" id="JAJJMB010004716">
    <property type="protein sequence ID" value="KAI3942134.1"/>
    <property type="molecule type" value="Genomic_DNA"/>
</dbReference>
<proteinExistence type="predicted"/>
<dbReference type="Proteomes" id="UP001202328">
    <property type="component" value="Unassembled WGS sequence"/>
</dbReference>
<evidence type="ECO:0000256" key="1">
    <source>
        <dbReference type="SAM" id="SignalP"/>
    </source>
</evidence>
<dbReference type="InterPro" id="IPR000073">
    <property type="entry name" value="AB_hydrolase_1"/>
</dbReference>
<dbReference type="Gene3D" id="3.40.50.1820">
    <property type="entry name" value="alpha/beta hydrolase"/>
    <property type="match status" value="2"/>
</dbReference>
<dbReference type="InterPro" id="IPR029058">
    <property type="entry name" value="AB_hydrolase_fold"/>
</dbReference>
<evidence type="ECO:0000313" key="4">
    <source>
        <dbReference type="Proteomes" id="UP001202328"/>
    </source>
</evidence>
<feature type="signal peptide" evidence="1">
    <location>
        <begin position="1"/>
        <end position="19"/>
    </location>
</feature>
<protein>
    <recommendedName>
        <fullName evidence="2">AB hydrolase-1 domain-containing protein</fullName>
    </recommendedName>
</protein>
<keyword evidence="1" id="KW-0732">Signal</keyword>
<evidence type="ECO:0000259" key="2">
    <source>
        <dbReference type="Pfam" id="PF12697"/>
    </source>
</evidence>
<feature type="chain" id="PRO_5042098894" description="AB hydrolase-1 domain-containing protein" evidence="1">
    <location>
        <begin position="20"/>
        <end position="692"/>
    </location>
</feature>